<evidence type="ECO:0000256" key="2">
    <source>
        <dbReference type="ARBA" id="ARBA00022692"/>
    </source>
</evidence>
<evidence type="ECO:0000256" key="4">
    <source>
        <dbReference type="ARBA" id="ARBA00023136"/>
    </source>
</evidence>
<comment type="caution">
    <text evidence="7">The sequence shown here is derived from an EMBL/GenBank/DDBJ whole genome shotgun (WGS) entry which is preliminary data.</text>
</comment>
<feature type="transmembrane region" description="Helical" evidence="5">
    <location>
        <begin position="72"/>
        <end position="92"/>
    </location>
</feature>
<reference evidence="7 8" key="1">
    <citation type="submission" date="2016-07" db="EMBL/GenBank/DDBJ databases">
        <title>Pervasive Adenine N6-methylation of Active Genes in Fungi.</title>
        <authorList>
            <consortium name="DOE Joint Genome Institute"/>
            <person name="Mondo S.J."/>
            <person name="Dannebaum R.O."/>
            <person name="Kuo R.C."/>
            <person name="Labutti K."/>
            <person name="Haridas S."/>
            <person name="Kuo A."/>
            <person name="Salamov A."/>
            <person name="Ahrendt S.R."/>
            <person name="Lipzen A."/>
            <person name="Sullivan W."/>
            <person name="Andreopoulos W.B."/>
            <person name="Clum A."/>
            <person name="Lindquist E."/>
            <person name="Daum C."/>
            <person name="Ramamoorthy G.K."/>
            <person name="Gryganskyi A."/>
            <person name="Culley D."/>
            <person name="Magnuson J.K."/>
            <person name="James T.Y."/>
            <person name="O'Malley M.A."/>
            <person name="Stajich J.E."/>
            <person name="Spatafora J.W."/>
            <person name="Visel A."/>
            <person name="Grigoriev I.V."/>
        </authorList>
    </citation>
    <scope>NUCLEOTIDE SEQUENCE [LARGE SCALE GENOMIC DNA]</scope>
    <source>
        <strain evidence="7 8">CBS 115471</strain>
    </source>
</reference>
<evidence type="ECO:0000313" key="8">
    <source>
        <dbReference type="Proteomes" id="UP000193144"/>
    </source>
</evidence>
<dbReference type="SUPFAM" id="SSF103473">
    <property type="entry name" value="MFS general substrate transporter"/>
    <property type="match status" value="1"/>
</dbReference>
<dbReference type="OrthoDB" id="9986881at2759"/>
<dbReference type="PANTHER" id="PTHR23502:SF59">
    <property type="entry name" value="MULTIDRUG TRANSPORTER, PUTATIVE (AFU_ORTHOLOGUE AFUA_1G10370)-RELATED"/>
    <property type="match status" value="1"/>
</dbReference>
<dbReference type="InterPro" id="IPR036259">
    <property type="entry name" value="MFS_trans_sf"/>
</dbReference>
<feature type="transmembrane region" description="Helical" evidence="5">
    <location>
        <begin position="265"/>
        <end position="286"/>
    </location>
</feature>
<dbReference type="PROSITE" id="PS50850">
    <property type="entry name" value="MFS"/>
    <property type="match status" value="1"/>
</dbReference>
<dbReference type="STRING" id="1231657.A0A1Y1YLD3"/>
<dbReference type="GO" id="GO:0022857">
    <property type="term" value="F:transmembrane transporter activity"/>
    <property type="evidence" value="ECO:0007669"/>
    <property type="project" value="InterPro"/>
</dbReference>
<proteinExistence type="predicted"/>
<dbReference type="GO" id="GO:0005886">
    <property type="term" value="C:plasma membrane"/>
    <property type="evidence" value="ECO:0007669"/>
    <property type="project" value="TreeGrafter"/>
</dbReference>
<dbReference type="CDD" id="cd17323">
    <property type="entry name" value="MFS_Tpo1_MDR_like"/>
    <property type="match status" value="1"/>
</dbReference>
<feature type="transmembrane region" description="Helical" evidence="5">
    <location>
        <begin position="298"/>
        <end position="318"/>
    </location>
</feature>
<keyword evidence="2 5" id="KW-0812">Transmembrane</keyword>
<feature type="transmembrane region" description="Helical" evidence="5">
    <location>
        <begin position="162"/>
        <end position="188"/>
    </location>
</feature>
<organism evidence="7 8">
    <name type="scientific">Clohesyomyces aquaticus</name>
    <dbReference type="NCBI Taxonomy" id="1231657"/>
    <lineage>
        <taxon>Eukaryota</taxon>
        <taxon>Fungi</taxon>
        <taxon>Dikarya</taxon>
        <taxon>Ascomycota</taxon>
        <taxon>Pezizomycotina</taxon>
        <taxon>Dothideomycetes</taxon>
        <taxon>Pleosporomycetidae</taxon>
        <taxon>Pleosporales</taxon>
        <taxon>Lindgomycetaceae</taxon>
        <taxon>Clohesyomyces</taxon>
    </lineage>
</organism>
<accession>A0A1Y1YLD3</accession>
<keyword evidence="8" id="KW-1185">Reference proteome</keyword>
<feature type="transmembrane region" description="Helical" evidence="5">
    <location>
        <begin position="104"/>
        <end position="121"/>
    </location>
</feature>
<protein>
    <submittedName>
        <fullName evidence="7">Major facilitator superfamily domain-containing protein</fullName>
    </submittedName>
</protein>
<dbReference type="InterPro" id="IPR020846">
    <property type="entry name" value="MFS_dom"/>
</dbReference>
<evidence type="ECO:0000313" key="7">
    <source>
        <dbReference type="EMBL" id="ORX98827.1"/>
    </source>
</evidence>
<comment type="subcellular location">
    <subcellularLocation>
        <location evidence="1">Membrane</location>
        <topology evidence="1">Multi-pass membrane protein</topology>
    </subcellularLocation>
</comment>
<dbReference type="Gene3D" id="1.20.1250.20">
    <property type="entry name" value="MFS general substrate transporter like domains"/>
    <property type="match status" value="1"/>
</dbReference>
<evidence type="ECO:0000256" key="5">
    <source>
        <dbReference type="SAM" id="Phobius"/>
    </source>
</evidence>
<dbReference type="FunFam" id="1.20.1250.20:FF:000011">
    <property type="entry name" value="MFS multidrug transporter, putative"/>
    <property type="match status" value="1"/>
</dbReference>
<feature type="transmembrane region" description="Helical" evidence="5">
    <location>
        <begin position="364"/>
        <end position="384"/>
    </location>
</feature>
<evidence type="ECO:0000256" key="3">
    <source>
        <dbReference type="ARBA" id="ARBA00022989"/>
    </source>
</evidence>
<keyword evidence="4 5" id="KW-0472">Membrane</keyword>
<feature type="transmembrane region" description="Helical" evidence="5">
    <location>
        <begin position="35"/>
        <end position="60"/>
    </location>
</feature>
<keyword evidence="3 5" id="KW-1133">Transmembrane helix</keyword>
<sequence length="471" mass="51703">MEQNEKSDPVDDNLVDFDGPDDPLNPLNWPFRKKIVVTFLYSLCTLGSTWASTIYSSGVVQVQRQFNVGNEVALLGLALYLAGNAFGPLLWAPVSEAYGRKPSVLIPIFGLMLFTFAFAVAKDLQSLLIARFFGGVFGGAPQSNVGGVMADIWAPTERGAALLCWGMAVAVGPMLAPIVGSALVVSLPHTGWRWTGYVTGIFLSAIIAASIFWIEESYPPVLLARKANHIRHETKNWALHSKSQEVGTSIKATPQKYLIVPLEMFIEPIALFMSLYGAFCYAIAYLSIVREWNPVEGSLPFLAMIIGVLLAPVALMWGQVYYRKRLITNGGQGVPEARLMPMMIGSIVFPIGLFIMGWTAQRNIHWIGFCFGTSLVGFGFFVIFQSALSYIVDTYVTLAASALAANMFVRSILAAAFPLFARSLYERLGLDWGMSFLGFIAVAMILTPFVFYIFGKRIRARGKRSSLSFAS</sequence>
<dbReference type="InterPro" id="IPR011701">
    <property type="entry name" value="MFS"/>
</dbReference>
<feature type="transmembrane region" description="Helical" evidence="5">
    <location>
        <begin position="432"/>
        <end position="454"/>
    </location>
</feature>
<evidence type="ECO:0000259" key="6">
    <source>
        <dbReference type="PROSITE" id="PS50850"/>
    </source>
</evidence>
<gene>
    <name evidence="7" type="ORF">BCR34DRAFT_640405</name>
</gene>
<feature type="domain" description="Major facilitator superfamily (MFS) profile" evidence="6">
    <location>
        <begin position="37"/>
        <end position="458"/>
    </location>
</feature>
<name>A0A1Y1YLD3_9PLEO</name>
<dbReference type="AlphaFoldDB" id="A0A1Y1YLD3"/>
<dbReference type="EMBL" id="MCFA01000208">
    <property type="protein sequence ID" value="ORX98827.1"/>
    <property type="molecule type" value="Genomic_DNA"/>
</dbReference>
<feature type="transmembrane region" description="Helical" evidence="5">
    <location>
        <begin position="339"/>
        <end position="358"/>
    </location>
</feature>
<evidence type="ECO:0000256" key="1">
    <source>
        <dbReference type="ARBA" id="ARBA00004141"/>
    </source>
</evidence>
<dbReference type="Pfam" id="PF07690">
    <property type="entry name" value="MFS_1"/>
    <property type="match status" value="1"/>
</dbReference>
<dbReference type="PANTHER" id="PTHR23502">
    <property type="entry name" value="MAJOR FACILITATOR SUPERFAMILY"/>
    <property type="match status" value="1"/>
</dbReference>
<dbReference type="Proteomes" id="UP000193144">
    <property type="component" value="Unassembled WGS sequence"/>
</dbReference>
<feature type="transmembrane region" description="Helical" evidence="5">
    <location>
        <begin position="194"/>
        <end position="214"/>
    </location>
</feature>